<gene>
    <name evidence="1" type="ORF">PUR21_16395</name>
</gene>
<keyword evidence="2" id="KW-1185">Reference proteome</keyword>
<reference evidence="1 2" key="1">
    <citation type="journal article" date="2023" name="PLoS ONE">
        <title>Complete genome assembly of Hawai'i environmental nontuberculous mycobacteria reveals unexpected co-isolation with methylobacteria.</title>
        <authorList>
            <person name="Hendrix J."/>
            <person name="Epperson L.E."/>
            <person name="Tong E.I."/>
            <person name="Chan Y.L."/>
            <person name="Hasan N.A."/>
            <person name="Dawrs S.N."/>
            <person name="Norton G.J."/>
            <person name="Virdi R."/>
            <person name="Crooks J.L."/>
            <person name="Chan E.D."/>
            <person name="Honda J.R."/>
            <person name="Strong M."/>
        </authorList>
    </citation>
    <scope>NUCLEOTIDE SEQUENCE [LARGE SCALE GENOMIC DNA]</scope>
    <source>
        <strain evidence="1 2">NJH_HI01</strain>
    </source>
</reference>
<organism evidence="1 2">
    <name type="scientific">Methylorubrum rhodesianum</name>
    <dbReference type="NCBI Taxonomy" id="29427"/>
    <lineage>
        <taxon>Bacteria</taxon>
        <taxon>Pseudomonadati</taxon>
        <taxon>Pseudomonadota</taxon>
        <taxon>Alphaproteobacteria</taxon>
        <taxon>Hyphomicrobiales</taxon>
        <taxon>Methylobacteriaceae</taxon>
        <taxon>Methylorubrum</taxon>
    </lineage>
</organism>
<dbReference type="RefSeq" id="WP_200672498.1">
    <property type="nucleotide sequence ID" value="NZ_JACWCW010000129.1"/>
</dbReference>
<evidence type="ECO:0008006" key="3">
    <source>
        <dbReference type="Google" id="ProtNLM"/>
    </source>
</evidence>
<name>A0ABU9ZCZ9_9HYPH</name>
<proteinExistence type="predicted"/>
<accession>A0ABU9ZCZ9</accession>
<sequence>MADRLRVPGHRHTVETFLGEIGELRIGLRRLYRDLTGVEPPRDLVRKPCATVFPAGSIAGTRAVVQHRNRARRAVAGR</sequence>
<protein>
    <recommendedName>
        <fullName evidence="3">Transposase</fullName>
    </recommendedName>
</protein>
<evidence type="ECO:0000313" key="1">
    <source>
        <dbReference type="EMBL" id="MEN3229197.1"/>
    </source>
</evidence>
<comment type="caution">
    <text evidence="1">The sequence shown here is derived from an EMBL/GenBank/DDBJ whole genome shotgun (WGS) entry which is preliminary data.</text>
</comment>
<dbReference type="Proteomes" id="UP001404845">
    <property type="component" value="Unassembled WGS sequence"/>
</dbReference>
<dbReference type="EMBL" id="JAQYXL010000001">
    <property type="protein sequence ID" value="MEN3229197.1"/>
    <property type="molecule type" value="Genomic_DNA"/>
</dbReference>
<evidence type="ECO:0000313" key="2">
    <source>
        <dbReference type="Proteomes" id="UP001404845"/>
    </source>
</evidence>